<reference evidence="2 3" key="1">
    <citation type="submission" date="2016-10" db="EMBL/GenBank/DDBJ databases">
        <authorList>
            <person name="de Groot N.N."/>
        </authorList>
    </citation>
    <scope>NUCLEOTIDE SEQUENCE [LARGE SCALE GENOMIC DNA]</scope>
    <source>
        <strain evidence="2 3">DSM 26130</strain>
    </source>
</reference>
<organism evidence="2 3">
    <name type="scientific">Spirosoma endophyticum</name>
    <dbReference type="NCBI Taxonomy" id="662367"/>
    <lineage>
        <taxon>Bacteria</taxon>
        <taxon>Pseudomonadati</taxon>
        <taxon>Bacteroidota</taxon>
        <taxon>Cytophagia</taxon>
        <taxon>Cytophagales</taxon>
        <taxon>Cytophagaceae</taxon>
        <taxon>Spirosoma</taxon>
    </lineage>
</organism>
<dbReference type="EMBL" id="FOLQ01000003">
    <property type="protein sequence ID" value="SFD07069.1"/>
    <property type="molecule type" value="Genomic_DNA"/>
</dbReference>
<feature type="transmembrane region" description="Helical" evidence="1">
    <location>
        <begin position="118"/>
        <end position="138"/>
    </location>
</feature>
<dbReference type="OrthoDB" id="1467737at2"/>
<dbReference type="Pfam" id="PF06695">
    <property type="entry name" value="Sm_multidrug_ex"/>
    <property type="match status" value="1"/>
</dbReference>
<gene>
    <name evidence="2" type="ORF">SAMN05216167_103198</name>
</gene>
<name>A0A1I1PBA3_9BACT</name>
<sequence>MNEYGKYISVILPSMLKFMLGPLAGIALKLTWWEATLCTIIGMMASVVIFTFLGKVIMDSWQKFRKSTPRRFTKSSRRAVQVYRKFGMAGIACLTPLLFTPIGGTLIATSFKIAPVKIITWMVIFALIWGVVLTLAIYNIPGLKELI</sequence>
<proteinExistence type="predicted"/>
<evidence type="ECO:0000313" key="2">
    <source>
        <dbReference type="EMBL" id="SFD07069.1"/>
    </source>
</evidence>
<evidence type="ECO:0000313" key="3">
    <source>
        <dbReference type="Proteomes" id="UP000198598"/>
    </source>
</evidence>
<dbReference type="RefSeq" id="WP_093825558.1">
    <property type="nucleotide sequence ID" value="NZ_FOLQ01000003.1"/>
</dbReference>
<protein>
    <recommendedName>
        <fullName evidence="4">Small multi-drug export protein</fullName>
    </recommendedName>
</protein>
<feature type="transmembrane region" description="Helical" evidence="1">
    <location>
        <begin position="7"/>
        <end position="28"/>
    </location>
</feature>
<dbReference type="AlphaFoldDB" id="A0A1I1PBA3"/>
<dbReference type="Proteomes" id="UP000198598">
    <property type="component" value="Unassembled WGS sequence"/>
</dbReference>
<keyword evidence="1" id="KW-1133">Transmembrane helix</keyword>
<keyword evidence="1" id="KW-0812">Transmembrane</keyword>
<accession>A0A1I1PBA3</accession>
<evidence type="ECO:0000256" key="1">
    <source>
        <dbReference type="SAM" id="Phobius"/>
    </source>
</evidence>
<dbReference type="STRING" id="662367.SAMN05216167_103198"/>
<keyword evidence="3" id="KW-1185">Reference proteome</keyword>
<feature type="transmembrane region" description="Helical" evidence="1">
    <location>
        <begin position="40"/>
        <end position="61"/>
    </location>
</feature>
<dbReference type="InterPro" id="IPR009577">
    <property type="entry name" value="Sm_multidrug_ex"/>
</dbReference>
<evidence type="ECO:0008006" key="4">
    <source>
        <dbReference type="Google" id="ProtNLM"/>
    </source>
</evidence>
<feature type="transmembrane region" description="Helical" evidence="1">
    <location>
        <begin position="82"/>
        <end position="106"/>
    </location>
</feature>
<keyword evidence="1" id="KW-0472">Membrane</keyword>